<evidence type="ECO:0000313" key="1">
    <source>
        <dbReference type="EMBL" id="CAG8574463.1"/>
    </source>
</evidence>
<name>A0A9N9FZP6_9GLOM</name>
<protein>
    <submittedName>
        <fullName evidence="1">3703_t:CDS:1</fullName>
    </submittedName>
</protein>
<dbReference type="EMBL" id="CAJVPS010002699">
    <property type="protein sequence ID" value="CAG8574463.1"/>
    <property type="molecule type" value="Genomic_DNA"/>
</dbReference>
<proteinExistence type="predicted"/>
<dbReference type="OrthoDB" id="2349958at2759"/>
<dbReference type="Proteomes" id="UP000789508">
    <property type="component" value="Unassembled WGS sequence"/>
</dbReference>
<sequence length="172" mass="20571">MPEGYHYEREELNKAYIFTNYDKNHIRDISQLEDRDKIPVHFTKLKKDVERICLETTYHHRTDFDVLVLPLWQEIFLEVMDQEFRTRPQLPIENKKSVGMRIDFSLTKVSNQIIVDAEITSFDNFANEIKRKGQSFDYHFSQLEVEKLYNLLCFQELKNQGDKEAKYNPASS</sequence>
<organism evidence="1 2">
    <name type="scientific">Ambispora leptoticha</name>
    <dbReference type="NCBI Taxonomy" id="144679"/>
    <lineage>
        <taxon>Eukaryota</taxon>
        <taxon>Fungi</taxon>
        <taxon>Fungi incertae sedis</taxon>
        <taxon>Mucoromycota</taxon>
        <taxon>Glomeromycotina</taxon>
        <taxon>Glomeromycetes</taxon>
        <taxon>Archaeosporales</taxon>
        <taxon>Ambisporaceae</taxon>
        <taxon>Ambispora</taxon>
    </lineage>
</organism>
<evidence type="ECO:0000313" key="2">
    <source>
        <dbReference type="Proteomes" id="UP000789508"/>
    </source>
</evidence>
<gene>
    <name evidence="1" type="ORF">ALEPTO_LOCUS6965</name>
</gene>
<reference evidence="1" key="1">
    <citation type="submission" date="2021-06" db="EMBL/GenBank/DDBJ databases">
        <authorList>
            <person name="Kallberg Y."/>
            <person name="Tangrot J."/>
            <person name="Rosling A."/>
        </authorList>
    </citation>
    <scope>NUCLEOTIDE SEQUENCE</scope>
    <source>
        <strain evidence="1">FL130A</strain>
    </source>
</reference>
<dbReference type="AlphaFoldDB" id="A0A9N9FZP6"/>
<accession>A0A9N9FZP6</accession>
<keyword evidence="2" id="KW-1185">Reference proteome</keyword>
<comment type="caution">
    <text evidence="1">The sequence shown here is derived from an EMBL/GenBank/DDBJ whole genome shotgun (WGS) entry which is preliminary data.</text>
</comment>